<dbReference type="RefSeq" id="WP_171319389.1">
    <property type="nucleotide sequence ID" value="NZ_JABFCY010000017.1"/>
</dbReference>
<keyword evidence="2" id="KW-1185">Reference proteome</keyword>
<name>A0A849KM93_9HYPH</name>
<evidence type="ECO:0000313" key="1">
    <source>
        <dbReference type="EMBL" id="NNU62985.1"/>
    </source>
</evidence>
<protein>
    <submittedName>
        <fullName evidence="1">Uncharacterized protein</fullName>
    </submittedName>
</protein>
<evidence type="ECO:0000313" key="2">
    <source>
        <dbReference type="Proteomes" id="UP000574931"/>
    </source>
</evidence>
<proteinExistence type="predicted"/>
<sequence>METLQELRSAQERETLLAQMQARKSAPAIREVYTKAIVQHADGFLTDADCLAITEAFELRLKEIGEAKTVAQRVPDLAERWREEARSRFKPHIRKKMPEDRAACMKRRRKLAASGYMPADLAEQFSTGHQAVLAIIAQEVGKLGTCRLVIEKIGALAGVCHATVRRAIARGVEAGLLFVQDRPVRGGLNLSNVVTITNTHWLGWIKHRFMKKRPLAAVQESIKKLAKSLFQNVFSTKCNPTPYKLNLEGNRLAADCSFSISYGDFKPSTLHNTLAPDKNPAWAFE</sequence>
<dbReference type="AlphaFoldDB" id="A0A849KM93"/>
<comment type="caution">
    <text evidence="1">The sequence shown here is derived from an EMBL/GenBank/DDBJ whole genome shotgun (WGS) entry which is preliminary data.</text>
</comment>
<dbReference type="Proteomes" id="UP000574931">
    <property type="component" value="Unassembled WGS sequence"/>
</dbReference>
<organism evidence="1 2">
    <name type="scientific">Ochrobactrum soli</name>
    <dbReference type="NCBI Taxonomy" id="2448455"/>
    <lineage>
        <taxon>Bacteria</taxon>
        <taxon>Pseudomonadati</taxon>
        <taxon>Pseudomonadota</taxon>
        <taxon>Alphaproteobacteria</taxon>
        <taxon>Hyphomicrobiales</taxon>
        <taxon>Brucellaceae</taxon>
        <taxon>Brucella/Ochrobactrum group</taxon>
        <taxon>Ochrobactrum</taxon>
    </lineage>
</organism>
<gene>
    <name evidence="1" type="ORF">HKX02_22385</name>
</gene>
<accession>A0A849KM93</accession>
<dbReference type="EMBL" id="JABFCY010000017">
    <property type="protein sequence ID" value="NNU62985.1"/>
    <property type="molecule type" value="Genomic_DNA"/>
</dbReference>
<reference evidence="1 2" key="1">
    <citation type="submission" date="2020-05" db="EMBL/GenBank/DDBJ databases">
        <title>Draft Genome Sequence of Ochrobactrum soli Isolated from Stable Fly Gut.</title>
        <authorList>
            <person name="Pileggi M.T."/>
            <person name="Vazhakkala L.J."/>
            <person name="Wong C.N."/>
        </authorList>
    </citation>
    <scope>NUCLEOTIDE SEQUENCE [LARGE SCALE GENOMIC DNA]</scope>
    <source>
        <strain evidence="1 2">MTP-C0764</strain>
    </source>
</reference>